<dbReference type="EMBL" id="RXHU01000042">
    <property type="protein sequence ID" value="RTE08881.1"/>
    <property type="molecule type" value="Genomic_DNA"/>
</dbReference>
<dbReference type="AlphaFoldDB" id="A0A3S0IAT0"/>
<dbReference type="SMART" id="SM00267">
    <property type="entry name" value="GGDEF"/>
    <property type="match status" value="1"/>
</dbReference>
<feature type="transmembrane region" description="Helical" evidence="1">
    <location>
        <begin position="36"/>
        <end position="61"/>
    </location>
</feature>
<feature type="transmembrane region" description="Helical" evidence="1">
    <location>
        <begin position="164"/>
        <end position="183"/>
    </location>
</feature>
<dbReference type="Gene3D" id="3.30.70.270">
    <property type="match status" value="1"/>
</dbReference>
<dbReference type="PROSITE" id="PS50887">
    <property type="entry name" value="GGDEF"/>
    <property type="match status" value="1"/>
</dbReference>
<keyword evidence="1" id="KW-1133">Transmembrane helix</keyword>
<keyword evidence="4" id="KW-1185">Reference proteome</keyword>
<dbReference type="GO" id="GO:1902201">
    <property type="term" value="P:negative regulation of bacterial-type flagellum-dependent cell motility"/>
    <property type="evidence" value="ECO:0007669"/>
    <property type="project" value="TreeGrafter"/>
</dbReference>
<evidence type="ECO:0000256" key="1">
    <source>
        <dbReference type="SAM" id="Phobius"/>
    </source>
</evidence>
<accession>A0A3S0IAT0</accession>
<keyword evidence="1" id="KW-0812">Transmembrane</keyword>
<dbReference type="SUPFAM" id="SSF55073">
    <property type="entry name" value="Nucleotide cyclase"/>
    <property type="match status" value="1"/>
</dbReference>
<dbReference type="InterPro" id="IPR000160">
    <property type="entry name" value="GGDEF_dom"/>
</dbReference>
<feature type="transmembrane region" description="Helical" evidence="1">
    <location>
        <begin position="73"/>
        <end position="94"/>
    </location>
</feature>
<dbReference type="RefSeq" id="WP_126142097.1">
    <property type="nucleotide sequence ID" value="NZ_RXHU01000042.1"/>
</dbReference>
<dbReference type="GO" id="GO:0005886">
    <property type="term" value="C:plasma membrane"/>
    <property type="evidence" value="ECO:0007669"/>
    <property type="project" value="TreeGrafter"/>
</dbReference>
<keyword evidence="1" id="KW-0472">Membrane</keyword>
<name>A0A3S0IAT0_9BACL</name>
<dbReference type="InterPro" id="IPR050469">
    <property type="entry name" value="Diguanylate_Cyclase"/>
</dbReference>
<comment type="caution">
    <text evidence="3">The sequence shown here is derived from an EMBL/GenBank/DDBJ whole genome shotgun (WGS) entry which is preliminary data.</text>
</comment>
<dbReference type="PANTHER" id="PTHR45138:SF9">
    <property type="entry name" value="DIGUANYLATE CYCLASE DGCM-RELATED"/>
    <property type="match status" value="1"/>
</dbReference>
<dbReference type="Pfam" id="PF00990">
    <property type="entry name" value="GGDEF"/>
    <property type="match status" value="1"/>
</dbReference>
<dbReference type="GO" id="GO:0052621">
    <property type="term" value="F:diguanylate cyclase activity"/>
    <property type="evidence" value="ECO:0007669"/>
    <property type="project" value="TreeGrafter"/>
</dbReference>
<reference evidence="3 4" key="1">
    <citation type="submission" date="2018-12" db="EMBL/GenBank/DDBJ databases">
        <title>Bacillus ochoae sp. nov., Paenibacillus whitsoniae sp. nov., Paenibacillus spiritus sp. nov. Isolated from the Mars Exploration Rover during spacecraft assembly.</title>
        <authorList>
            <person name="Seuylemezian A."/>
            <person name="Vaishampayan P."/>
        </authorList>
    </citation>
    <scope>NUCLEOTIDE SEQUENCE [LARGE SCALE GENOMIC DNA]</scope>
    <source>
        <strain evidence="3 4">MER 54</strain>
    </source>
</reference>
<dbReference type="InterPro" id="IPR043128">
    <property type="entry name" value="Rev_trsase/Diguanyl_cyclase"/>
</dbReference>
<protein>
    <submittedName>
        <fullName evidence="3">GGDEF domain-containing protein</fullName>
    </submittedName>
</protein>
<evidence type="ECO:0000259" key="2">
    <source>
        <dbReference type="PROSITE" id="PS50887"/>
    </source>
</evidence>
<proteinExistence type="predicted"/>
<organism evidence="3 4">
    <name type="scientific">Paenibacillus whitsoniae</name>
    <dbReference type="NCBI Taxonomy" id="2496558"/>
    <lineage>
        <taxon>Bacteria</taxon>
        <taxon>Bacillati</taxon>
        <taxon>Bacillota</taxon>
        <taxon>Bacilli</taxon>
        <taxon>Bacillales</taxon>
        <taxon>Paenibacillaceae</taxon>
        <taxon>Paenibacillus</taxon>
    </lineage>
</organism>
<dbReference type="InterPro" id="IPR029787">
    <property type="entry name" value="Nucleotide_cyclase"/>
</dbReference>
<gene>
    <name evidence="3" type="ORF">EJQ19_15285</name>
</gene>
<dbReference type="GO" id="GO:0043709">
    <property type="term" value="P:cell adhesion involved in single-species biofilm formation"/>
    <property type="evidence" value="ECO:0007669"/>
    <property type="project" value="TreeGrafter"/>
</dbReference>
<dbReference type="PANTHER" id="PTHR45138">
    <property type="entry name" value="REGULATORY COMPONENTS OF SENSORY TRANSDUCTION SYSTEM"/>
    <property type="match status" value="1"/>
</dbReference>
<dbReference type="CDD" id="cd01949">
    <property type="entry name" value="GGDEF"/>
    <property type="match status" value="1"/>
</dbReference>
<evidence type="ECO:0000313" key="4">
    <source>
        <dbReference type="Proteomes" id="UP000276128"/>
    </source>
</evidence>
<dbReference type="FunFam" id="3.30.70.270:FF:000001">
    <property type="entry name" value="Diguanylate cyclase domain protein"/>
    <property type="match status" value="1"/>
</dbReference>
<dbReference type="Proteomes" id="UP000276128">
    <property type="component" value="Unassembled WGS sequence"/>
</dbReference>
<feature type="domain" description="GGDEF" evidence="2">
    <location>
        <begin position="224"/>
        <end position="358"/>
    </location>
</feature>
<sequence length="367" mass="40764">MNTYLVPLTSACTLITLNYVAIKIRSKMLIDSHEQALAPLLTGLASIVMMLVPFPASLGFIDLRSLPIFMAGIRYGFASALLSTLLPAIATLLFTDGNPWLLIGQELLIPAVLAAFFHNQEYRSGFMDIPIKHAFQLSISGLVLRCVSQLALGSALTLPLLVDQLLITGIIFATFAIILIMINDENRSWRLQRELELQANQDGLTKLPNLRSFLPIAANLLRKRNISILMIDLDNFKQYNDFYGHLAGDQLLREISSLLRHHIDEQDYLARYGGEEFILLSTETNPARLTAYAKSLCDKVAETFAQNDQPRAIPITISIGMAISPNTSVELKKVISEADQALYASKHGGKNRATLFTIRPHQQKMNA</sequence>
<dbReference type="OrthoDB" id="9759607at2"/>
<dbReference type="NCBIfam" id="TIGR00254">
    <property type="entry name" value="GGDEF"/>
    <property type="match status" value="1"/>
</dbReference>
<evidence type="ECO:0000313" key="3">
    <source>
        <dbReference type="EMBL" id="RTE08881.1"/>
    </source>
</evidence>